<evidence type="ECO:0000313" key="3">
    <source>
        <dbReference type="Proteomes" id="UP000280296"/>
    </source>
</evidence>
<organism evidence="2 3">
    <name type="scientific">Tautonia sociabilis</name>
    <dbReference type="NCBI Taxonomy" id="2080755"/>
    <lineage>
        <taxon>Bacteria</taxon>
        <taxon>Pseudomonadati</taxon>
        <taxon>Planctomycetota</taxon>
        <taxon>Planctomycetia</taxon>
        <taxon>Isosphaerales</taxon>
        <taxon>Isosphaeraceae</taxon>
        <taxon>Tautonia</taxon>
    </lineage>
</organism>
<comment type="caution">
    <text evidence="2">The sequence shown here is derived from an EMBL/GenBank/DDBJ whole genome shotgun (WGS) entry which is preliminary data.</text>
</comment>
<name>A0A432MLM1_9BACT</name>
<evidence type="ECO:0000256" key="1">
    <source>
        <dbReference type="SAM" id="MobiDB-lite"/>
    </source>
</evidence>
<dbReference type="Proteomes" id="UP000280296">
    <property type="component" value="Unassembled WGS sequence"/>
</dbReference>
<gene>
    <name evidence="2" type="ORF">TsocGM_08180</name>
</gene>
<reference evidence="2 3" key="2">
    <citation type="submission" date="2019-01" db="EMBL/GenBank/DDBJ databases">
        <title>Tautonia sociabilis, a novel thermotolerant planctomycete of Isosphaeraceae family, isolated from a 4000 m deep subterranean habitat.</title>
        <authorList>
            <person name="Kovaleva O.L."/>
            <person name="Elcheninov A.G."/>
            <person name="Van Heerden E."/>
            <person name="Toshchakov S.V."/>
            <person name="Novikov A."/>
            <person name="Bonch-Osmolovskaya E.A."/>
            <person name="Kublanov I.V."/>
        </authorList>
    </citation>
    <scope>NUCLEOTIDE SEQUENCE [LARGE SCALE GENOMIC DNA]</scope>
    <source>
        <strain evidence="2 3">GM2012</strain>
    </source>
</reference>
<protein>
    <submittedName>
        <fullName evidence="2">Uncharacterized protein</fullName>
    </submittedName>
</protein>
<keyword evidence="3" id="KW-1185">Reference proteome</keyword>
<sequence>METSSNRIRIALRFPELGDEPLWLAFEHASGWILSDVRAPSWIDRLSDDRRRVLQAALAGLDRMADADLSRPQLEHLLPPQVRSFGFNDQGMVAWVGDRLQTEATYDLTTDARLSYPQISGPRPVPPLPPLELDRLLLRLDPISWSRWVETWEAERDGLAPPEPFTRSSRFLSDPEPTEATA</sequence>
<dbReference type="AlphaFoldDB" id="A0A432MLM1"/>
<dbReference type="EMBL" id="RYZH01000012">
    <property type="protein sequence ID" value="RUL88302.1"/>
    <property type="molecule type" value="Genomic_DNA"/>
</dbReference>
<reference evidence="2 3" key="1">
    <citation type="submission" date="2018-12" db="EMBL/GenBank/DDBJ databases">
        <authorList>
            <person name="Toschakov S.V."/>
        </authorList>
    </citation>
    <scope>NUCLEOTIDE SEQUENCE [LARGE SCALE GENOMIC DNA]</scope>
    <source>
        <strain evidence="2 3">GM2012</strain>
    </source>
</reference>
<evidence type="ECO:0000313" key="2">
    <source>
        <dbReference type="EMBL" id="RUL88302.1"/>
    </source>
</evidence>
<accession>A0A432MLM1</accession>
<feature type="region of interest" description="Disordered" evidence="1">
    <location>
        <begin position="158"/>
        <end position="182"/>
    </location>
</feature>
<proteinExistence type="predicted"/>